<dbReference type="AlphaFoldDB" id="A0A498C971"/>
<evidence type="ECO:0000256" key="3">
    <source>
        <dbReference type="ARBA" id="ARBA00004236"/>
    </source>
</evidence>
<dbReference type="Proteomes" id="UP000273158">
    <property type="component" value="Unassembled WGS sequence"/>
</dbReference>
<proteinExistence type="predicted"/>
<evidence type="ECO:0000256" key="4">
    <source>
        <dbReference type="ARBA" id="ARBA00012438"/>
    </source>
</evidence>
<name>A0A498C971_9MICO</name>
<dbReference type="InterPro" id="IPR003661">
    <property type="entry name" value="HisK_dim/P_dom"/>
</dbReference>
<dbReference type="Pfam" id="PF00672">
    <property type="entry name" value="HAMP"/>
    <property type="match status" value="1"/>
</dbReference>
<evidence type="ECO:0000256" key="6">
    <source>
        <dbReference type="ARBA" id="ARBA00022679"/>
    </source>
</evidence>
<evidence type="ECO:0000259" key="14">
    <source>
        <dbReference type="PROSITE" id="PS50109"/>
    </source>
</evidence>
<keyword evidence="11 13" id="KW-0472">Membrane</keyword>
<dbReference type="FunFam" id="1.10.287.130:FF:000001">
    <property type="entry name" value="Two-component sensor histidine kinase"/>
    <property type="match status" value="1"/>
</dbReference>
<feature type="region of interest" description="Disordered" evidence="12">
    <location>
        <begin position="54"/>
        <end position="76"/>
    </location>
</feature>
<gene>
    <name evidence="16" type="ORF">C7474_0492</name>
</gene>
<keyword evidence="7 13" id="KW-0812">Transmembrane</keyword>
<comment type="subcellular location">
    <subcellularLocation>
        <location evidence="3">Cell membrane</location>
    </subcellularLocation>
</comment>
<dbReference type="InterPro" id="IPR003660">
    <property type="entry name" value="HAMP_dom"/>
</dbReference>
<dbReference type="InterPro" id="IPR003594">
    <property type="entry name" value="HATPase_dom"/>
</dbReference>
<dbReference type="Gene3D" id="6.10.340.10">
    <property type="match status" value="1"/>
</dbReference>
<protein>
    <recommendedName>
        <fullName evidence="4">histidine kinase</fullName>
        <ecNumber evidence="4">2.7.13.3</ecNumber>
    </recommendedName>
</protein>
<dbReference type="InterPro" id="IPR050428">
    <property type="entry name" value="TCS_sensor_his_kinase"/>
</dbReference>
<evidence type="ECO:0000256" key="7">
    <source>
        <dbReference type="ARBA" id="ARBA00022692"/>
    </source>
</evidence>
<dbReference type="Pfam" id="PF00512">
    <property type="entry name" value="HisKA"/>
    <property type="match status" value="1"/>
</dbReference>
<dbReference type="SUPFAM" id="SSF55874">
    <property type="entry name" value="ATPase domain of HSP90 chaperone/DNA topoisomerase II/histidine kinase"/>
    <property type="match status" value="1"/>
</dbReference>
<dbReference type="InterPro" id="IPR036890">
    <property type="entry name" value="HATPase_C_sf"/>
</dbReference>
<evidence type="ECO:0000256" key="12">
    <source>
        <dbReference type="SAM" id="MobiDB-lite"/>
    </source>
</evidence>
<accession>A0A498C971</accession>
<keyword evidence="9 13" id="KW-1133">Transmembrane helix</keyword>
<feature type="domain" description="HAMP" evidence="15">
    <location>
        <begin position="191"/>
        <end position="253"/>
    </location>
</feature>
<dbReference type="Gene3D" id="1.10.287.130">
    <property type="match status" value="1"/>
</dbReference>
<dbReference type="OrthoDB" id="9786919at2"/>
<keyword evidence="17" id="KW-1185">Reference proteome</keyword>
<dbReference type="EC" id="2.7.13.3" evidence="4"/>
<dbReference type="InterPro" id="IPR004358">
    <property type="entry name" value="Sig_transdc_His_kin-like_C"/>
</dbReference>
<keyword evidence="6" id="KW-0808">Transferase</keyword>
<evidence type="ECO:0000313" key="17">
    <source>
        <dbReference type="Proteomes" id="UP000273158"/>
    </source>
</evidence>
<comment type="cofactor">
    <cofactor evidence="2">
        <name>a divalent metal cation</name>
        <dbReference type="ChEBI" id="CHEBI:60240"/>
    </cofactor>
</comment>
<dbReference type="CDD" id="cd00082">
    <property type="entry name" value="HisKA"/>
    <property type="match status" value="1"/>
</dbReference>
<evidence type="ECO:0000256" key="5">
    <source>
        <dbReference type="ARBA" id="ARBA00022553"/>
    </source>
</evidence>
<evidence type="ECO:0000259" key="15">
    <source>
        <dbReference type="PROSITE" id="PS50885"/>
    </source>
</evidence>
<keyword evidence="8 16" id="KW-0418">Kinase</keyword>
<dbReference type="PANTHER" id="PTHR45436:SF5">
    <property type="entry name" value="SENSOR HISTIDINE KINASE TRCS"/>
    <property type="match status" value="1"/>
</dbReference>
<comment type="caution">
    <text evidence="16">The sequence shown here is derived from an EMBL/GenBank/DDBJ whole genome shotgun (WGS) entry which is preliminary data.</text>
</comment>
<reference evidence="16 17" key="1">
    <citation type="journal article" date="2015" name="Stand. Genomic Sci.">
        <title>Genomic Encyclopedia of Bacterial and Archaeal Type Strains, Phase III: the genomes of soil and plant-associated and newly described type strains.</title>
        <authorList>
            <person name="Whitman W.B."/>
            <person name="Woyke T."/>
            <person name="Klenk H.P."/>
            <person name="Zhou Y."/>
            <person name="Lilburn T.G."/>
            <person name="Beck B.J."/>
            <person name="De Vos P."/>
            <person name="Vandamme P."/>
            <person name="Eisen J.A."/>
            <person name="Garrity G."/>
            <person name="Hugenholtz P."/>
            <person name="Kyrpides N.C."/>
        </authorList>
    </citation>
    <scope>NUCLEOTIDE SEQUENCE [LARGE SCALE GENOMIC DNA]</scope>
    <source>
        <strain evidence="16 17">S2T63</strain>
    </source>
</reference>
<dbReference type="GO" id="GO:0005509">
    <property type="term" value="F:calcium ion binding"/>
    <property type="evidence" value="ECO:0007669"/>
    <property type="project" value="UniProtKB-ARBA"/>
</dbReference>
<organism evidence="16 17">
    <name type="scientific">Microbacterium telephonicum</name>
    <dbReference type="NCBI Taxonomy" id="1714841"/>
    <lineage>
        <taxon>Bacteria</taxon>
        <taxon>Bacillati</taxon>
        <taxon>Actinomycetota</taxon>
        <taxon>Actinomycetes</taxon>
        <taxon>Micrococcales</taxon>
        <taxon>Microbacteriaceae</taxon>
        <taxon>Microbacterium</taxon>
    </lineage>
</organism>
<evidence type="ECO:0000256" key="13">
    <source>
        <dbReference type="SAM" id="Phobius"/>
    </source>
</evidence>
<dbReference type="SMART" id="SM00387">
    <property type="entry name" value="HATPase_c"/>
    <property type="match status" value="1"/>
</dbReference>
<evidence type="ECO:0000256" key="8">
    <source>
        <dbReference type="ARBA" id="ARBA00022777"/>
    </source>
</evidence>
<evidence type="ECO:0000256" key="10">
    <source>
        <dbReference type="ARBA" id="ARBA00023012"/>
    </source>
</evidence>
<feature type="domain" description="Histidine kinase" evidence="14">
    <location>
        <begin position="268"/>
        <end position="482"/>
    </location>
</feature>
<feature type="transmembrane region" description="Helical" evidence="13">
    <location>
        <begin position="166"/>
        <end position="190"/>
    </location>
</feature>
<dbReference type="GO" id="GO:0005886">
    <property type="term" value="C:plasma membrane"/>
    <property type="evidence" value="ECO:0007669"/>
    <property type="project" value="UniProtKB-SubCell"/>
</dbReference>
<dbReference type="PANTHER" id="PTHR45436">
    <property type="entry name" value="SENSOR HISTIDINE KINASE YKOH"/>
    <property type="match status" value="1"/>
</dbReference>
<evidence type="ECO:0000313" key="16">
    <source>
        <dbReference type="EMBL" id="RLK52544.1"/>
    </source>
</evidence>
<dbReference type="InterPro" id="IPR005467">
    <property type="entry name" value="His_kinase_dom"/>
</dbReference>
<dbReference type="Gene3D" id="3.30.565.10">
    <property type="entry name" value="Histidine kinase-like ATPase, C-terminal domain"/>
    <property type="match status" value="1"/>
</dbReference>
<dbReference type="PROSITE" id="PS50885">
    <property type="entry name" value="HAMP"/>
    <property type="match status" value="1"/>
</dbReference>
<dbReference type="RefSeq" id="WP_121057330.1">
    <property type="nucleotide sequence ID" value="NZ_RCDB01000001.1"/>
</dbReference>
<dbReference type="PROSITE" id="PS50109">
    <property type="entry name" value="HIS_KIN"/>
    <property type="match status" value="1"/>
</dbReference>
<keyword evidence="5" id="KW-0597">Phosphoprotein</keyword>
<dbReference type="SMART" id="SM00388">
    <property type="entry name" value="HisKA"/>
    <property type="match status" value="1"/>
</dbReference>
<dbReference type="FunFam" id="3.30.565.10:FF:000006">
    <property type="entry name" value="Sensor histidine kinase WalK"/>
    <property type="match status" value="1"/>
</dbReference>
<comment type="catalytic activity">
    <reaction evidence="1">
        <text>ATP + protein L-histidine = ADP + protein N-phospho-L-histidine.</text>
        <dbReference type="EC" id="2.7.13.3"/>
    </reaction>
</comment>
<dbReference type="Pfam" id="PF02518">
    <property type="entry name" value="HATPase_c"/>
    <property type="match status" value="1"/>
</dbReference>
<dbReference type="PRINTS" id="PR00344">
    <property type="entry name" value="BCTRLSENSOR"/>
</dbReference>
<sequence length="485" mass="51805">MSRRRWTLRRKLVVGTGTLVAIGLLVAGILTTVALRSFVYERLDTQVQEELQRALGPEGPGGEDAPDQPGSFSDDGPAERVGSLQVFLDEDGSVRESAYVADNGDEVTLTDEQKEILQSTTFTDGVPATVDLGSEIGVFRVVSGTQAGTTVIAGRSVEDVTATTTALAVILLGVSGVTLLVILVGLAVVVTRSLRPLSRVAAVADRVATRELADGEVDIPDRVDVRDTDSDTEVGRVGRSLNTLLGHVEAALTSRQHSEEQLRRFIADASHELRTPLASIRGYAQLSQAEAAPMTPTQERSFDRISAESARMADLVDDLLLLARLDAGQSLREDSVDLPLLVIDAVSDAHAADPSREWRLGEVAEEAIGLGDENRLRQVLSNLLRNARTHTPPGTVVTTSLSVDDTQAIIRVNDNGTGIDPGVRDRLFERFARGDHSRNRDSGSTGLGLSIAHAIVAAHGGTIKVDSEPGNTTFTVRVPLQQARS</sequence>
<feature type="transmembrane region" description="Helical" evidence="13">
    <location>
        <begin position="12"/>
        <end position="35"/>
    </location>
</feature>
<dbReference type="EMBL" id="RCDB01000001">
    <property type="protein sequence ID" value="RLK52544.1"/>
    <property type="molecule type" value="Genomic_DNA"/>
</dbReference>
<evidence type="ECO:0000256" key="11">
    <source>
        <dbReference type="ARBA" id="ARBA00023136"/>
    </source>
</evidence>
<dbReference type="InterPro" id="IPR036097">
    <property type="entry name" value="HisK_dim/P_sf"/>
</dbReference>
<dbReference type="SMART" id="SM00304">
    <property type="entry name" value="HAMP"/>
    <property type="match status" value="1"/>
</dbReference>
<dbReference type="SUPFAM" id="SSF47384">
    <property type="entry name" value="Homodimeric domain of signal transducing histidine kinase"/>
    <property type="match status" value="1"/>
</dbReference>
<evidence type="ECO:0000256" key="9">
    <source>
        <dbReference type="ARBA" id="ARBA00022989"/>
    </source>
</evidence>
<dbReference type="GO" id="GO:0000155">
    <property type="term" value="F:phosphorelay sensor kinase activity"/>
    <property type="evidence" value="ECO:0007669"/>
    <property type="project" value="InterPro"/>
</dbReference>
<evidence type="ECO:0000256" key="2">
    <source>
        <dbReference type="ARBA" id="ARBA00001968"/>
    </source>
</evidence>
<evidence type="ECO:0000256" key="1">
    <source>
        <dbReference type="ARBA" id="ARBA00000085"/>
    </source>
</evidence>
<dbReference type="CDD" id="cd00075">
    <property type="entry name" value="HATPase"/>
    <property type="match status" value="1"/>
</dbReference>
<keyword evidence="10" id="KW-0902">Two-component regulatory system</keyword>